<organism evidence="2 3">
    <name type="scientific">Apiospora hydei</name>
    <dbReference type="NCBI Taxonomy" id="1337664"/>
    <lineage>
        <taxon>Eukaryota</taxon>
        <taxon>Fungi</taxon>
        <taxon>Dikarya</taxon>
        <taxon>Ascomycota</taxon>
        <taxon>Pezizomycotina</taxon>
        <taxon>Sordariomycetes</taxon>
        <taxon>Xylariomycetidae</taxon>
        <taxon>Amphisphaeriales</taxon>
        <taxon>Apiosporaceae</taxon>
        <taxon>Apiospora</taxon>
    </lineage>
</organism>
<protein>
    <recommendedName>
        <fullName evidence="1">Heterokaryon incompatibility domain-containing protein</fullName>
    </recommendedName>
</protein>
<proteinExistence type="predicted"/>
<evidence type="ECO:0000313" key="3">
    <source>
        <dbReference type="Proteomes" id="UP001433268"/>
    </source>
</evidence>
<name>A0ABR1VI87_9PEZI</name>
<dbReference type="Pfam" id="PF06985">
    <property type="entry name" value="HET"/>
    <property type="match status" value="1"/>
</dbReference>
<dbReference type="Pfam" id="PF26639">
    <property type="entry name" value="Het-6_barrel"/>
    <property type="match status" value="1"/>
</dbReference>
<dbReference type="Proteomes" id="UP001433268">
    <property type="component" value="Unassembled WGS sequence"/>
</dbReference>
<feature type="domain" description="Heterokaryon incompatibility" evidence="1">
    <location>
        <begin position="74"/>
        <end position="243"/>
    </location>
</feature>
<keyword evidence="3" id="KW-1185">Reference proteome</keyword>
<dbReference type="PANTHER" id="PTHR24148">
    <property type="entry name" value="ANKYRIN REPEAT DOMAIN-CONTAINING PROTEIN 39 HOMOLOG-RELATED"/>
    <property type="match status" value="1"/>
</dbReference>
<dbReference type="InterPro" id="IPR052895">
    <property type="entry name" value="HetReg/Transcr_Mod"/>
</dbReference>
<dbReference type="InterPro" id="IPR010730">
    <property type="entry name" value="HET"/>
</dbReference>
<reference evidence="2 3" key="1">
    <citation type="submission" date="2023-01" db="EMBL/GenBank/DDBJ databases">
        <title>Analysis of 21 Apiospora genomes using comparative genomics revels a genus with tremendous synthesis potential of carbohydrate active enzymes and secondary metabolites.</title>
        <authorList>
            <person name="Sorensen T."/>
        </authorList>
    </citation>
    <scope>NUCLEOTIDE SEQUENCE [LARGE SCALE GENOMIC DNA]</scope>
    <source>
        <strain evidence="2 3">CBS 114990</strain>
    </source>
</reference>
<accession>A0ABR1VI87</accession>
<dbReference type="GeneID" id="92048175"/>
<evidence type="ECO:0000313" key="2">
    <source>
        <dbReference type="EMBL" id="KAK8070597.1"/>
    </source>
</evidence>
<sequence>MSLDLPVCAADRPPTVVVPYAYRPLEQSQVRLLTLYPGEEPDEIRIRLRYVKLRPDDSGINASSEFGDQNLPEYEALSYTWGTSYSRRQRVLVETDEGGGNNDNRQFMLSITDNLAEAMRRIRHNAATAKTLWVDALCINQADKAEKSIQVPLMTVIYRSAARVLVWLGPERDDSALAMRLIGFTGARVEVDWSSYSYTGFDADYLAGVETEFGMVFSDPAFVASVGSLLEREWFKRVWVRQEVFLARQAVSFCGMSEMGWVDFRKGALVLAFEFFDTHDAGLPEVDYSLSTAEVYTATATHIFRNADALHMLMACELAPNRMANLPSWVPDWSTSSANAHFYSGSHAATNTIPSVEFPRGAGGVMRLPGVMRRSSKVKAFESMGSLHSEATEAIIRILRMVPSVDEEYMGGNESFGHALCCAVYAGHYRHCRIPQLPGDVSFGETRRAAPSGKFVWEGRGIFLTEDGHVGLGPLSTSPGDSLFFPWGSSFPVLMRPAPATGELNEEVDGPRQYFLVGPCYVTGLMSGEILYGPLPSDYCVVGRQANERGHWRSEIHKMVIQGDEVVSTERDVEYEKERVRRPFGELGCNASFKSGEILAMALMKVT</sequence>
<evidence type="ECO:0000259" key="1">
    <source>
        <dbReference type="Pfam" id="PF06985"/>
    </source>
</evidence>
<comment type="caution">
    <text evidence="2">The sequence shown here is derived from an EMBL/GenBank/DDBJ whole genome shotgun (WGS) entry which is preliminary data.</text>
</comment>
<dbReference type="RefSeq" id="XP_066664405.1">
    <property type="nucleotide sequence ID" value="XM_066815115.1"/>
</dbReference>
<dbReference type="PANTHER" id="PTHR24148:SF64">
    <property type="entry name" value="HETEROKARYON INCOMPATIBILITY DOMAIN-CONTAINING PROTEIN"/>
    <property type="match status" value="1"/>
</dbReference>
<gene>
    <name evidence="2" type="ORF">PG997_010800</name>
</gene>
<dbReference type="EMBL" id="JAQQWN010000008">
    <property type="protein sequence ID" value="KAK8070597.1"/>
    <property type="molecule type" value="Genomic_DNA"/>
</dbReference>